<keyword evidence="1" id="KW-0472">Membrane</keyword>
<keyword evidence="3" id="KW-1185">Reference proteome</keyword>
<keyword evidence="1" id="KW-0812">Transmembrane</keyword>
<name>A0ABU5ZEC7_9BACL</name>
<feature type="transmembrane region" description="Helical" evidence="1">
    <location>
        <begin position="6"/>
        <end position="25"/>
    </location>
</feature>
<protein>
    <submittedName>
        <fullName evidence="2">Uncharacterized protein</fullName>
    </submittedName>
</protein>
<accession>A0ABU5ZEC7</accession>
<evidence type="ECO:0000313" key="3">
    <source>
        <dbReference type="Proteomes" id="UP001310386"/>
    </source>
</evidence>
<proteinExistence type="predicted"/>
<dbReference type="RefSeq" id="WP_371752969.1">
    <property type="nucleotide sequence ID" value="NZ_JAYJLD010000004.1"/>
</dbReference>
<evidence type="ECO:0000313" key="2">
    <source>
        <dbReference type="EMBL" id="MEB3100855.1"/>
    </source>
</evidence>
<comment type="caution">
    <text evidence="2">The sequence shown here is derived from an EMBL/GenBank/DDBJ whole genome shotgun (WGS) entry which is preliminary data.</text>
</comment>
<keyword evidence="1" id="KW-1133">Transmembrane helix</keyword>
<gene>
    <name evidence="2" type="ORF">VF724_04190</name>
</gene>
<reference evidence="2" key="1">
    <citation type="submission" date="2023-12" db="EMBL/GenBank/DDBJ databases">
        <title>Fervidustalea candida gen. nov., sp. nov., a novel member of the family Paenibacillaceae isolated from a geothermal area.</title>
        <authorList>
            <person name="Li W.-J."/>
            <person name="Jiao J.-Y."/>
            <person name="Chen Y."/>
        </authorList>
    </citation>
    <scope>NUCLEOTIDE SEQUENCE</scope>
    <source>
        <strain evidence="2">SYSU GA230002</strain>
    </source>
</reference>
<sequence length="55" mass="6188">MAQGLLKRHVIAYAIFYPLVVYGLLQYPQVRLATSGVDFGILALSWYLAESRCPD</sequence>
<dbReference type="EMBL" id="JAYJLD010000004">
    <property type="protein sequence ID" value="MEB3100855.1"/>
    <property type="molecule type" value="Genomic_DNA"/>
</dbReference>
<organism evidence="2 3">
    <name type="scientific">Ferviditalea candida</name>
    <dbReference type="NCBI Taxonomy" id="3108399"/>
    <lineage>
        <taxon>Bacteria</taxon>
        <taxon>Bacillati</taxon>
        <taxon>Bacillota</taxon>
        <taxon>Bacilli</taxon>
        <taxon>Bacillales</taxon>
        <taxon>Paenibacillaceae</taxon>
        <taxon>Ferviditalea</taxon>
    </lineage>
</organism>
<dbReference type="Proteomes" id="UP001310386">
    <property type="component" value="Unassembled WGS sequence"/>
</dbReference>
<evidence type="ECO:0000256" key="1">
    <source>
        <dbReference type="SAM" id="Phobius"/>
    </source>
</evidence>